<gene>
    <name evidence="2" type="ORF">NC653_003376</name>
</gene>
<evidence type="ECO:0000313" key="2">
    <source>
        <dbReference type="EMBL" id="KAJ7013711.1"/>
    </source>
</evidence>
<dbReference type="Proteomes" id="UP001164929">
    <property type="component" value="Chromosome 1"/>
</dbReference>
<dbReference type="AlphaFoldDB" id="A0AAD6RRC3"/>
<keyword evidence="3" id="KW-1185">Reference proteome</keyword>
<accession>A0AAD6RRC3</accession>
<keyword evidence="1" id="KW-0472">Membrane</keyword>
<keyword evidence="1" id="KW-0812">Transmembrane</keyword>
<reference evidence="2 3" key="1">
    <citation type="journal article" date="2023" name="Mol. Ecol. Resour.">
        <title>Chromosome-level genome assembly of a triploid poplar Populus alba 'Berolinensis'.</title>
        <authorList>
            <person name="Chen S."/>
            <person name="Yu Y."/>
            <person name="Wang X."/>
            <person name="Wang S."/>
            <person name="Zhang T."/>
            <person name="Zhou Y."/>
            <person name="He R."/>
            <person name="Meng N."/>
            <person name="Wang Y."/>
            <person name="Liu W."/>
            <person name="Liu Z."/>
            <person name="Liu J."/>
            <person name="Guo Q."/>
            <person name="Huang H."/>
            <person name="Sederoff R.R."/>
            <person name="Wang G."/>
            <person name="Qu G."/>
            <person name="Chen S."/>
        </authorList>
    </citation>
    <scope>NUCLEOTIDE SEQUENCE [LARGE SCALE GENOMIC DNA]</scope>
    <source>
        <strain evidence="2">SC-2020</strain>
    </source>
</reference>
<proteinExistence type="predicted"/>
<dbReference type="EMBL" id="JAQIZT010000001">
    <property type="protein sequence ID" value="KAJ7013711.1"/>
    <property type="molecule type" value="Genomic_DNA"/>
</dbReference>
<protein>
    <submittedName>
        <fullName evidence="2">Uncharacterized protein</fullName>
    </submittedName>
</protein>
<evidence type="ECO:0000256" key="1">
    <source>
        <dbReference type="SAM" id="Phobius"/>
    </source>
</evidence>
<sequence length="98" mass="11058">MSKAISSLKFPIKRQPCACLKHSLVANLQFNKTHYPLLMLPLYPEPRLSLLILLVSPVRLGFCPNTKIEPCRRGVLLPNLFIILLLVIVMKILLVAPD</sequence>
<name>A0AAD6RRC3_9ROSI</name>
<organism evidence="2 3">
    <name type="scientific">Populus alba x Populus x berolinensis</name>
    <dbReference type="NCBI Taxonomy" id="444605"/>
    <lineage>
        <taxon>Eukaryota</taxon>
        <taxon>Viridiplantae</taxon>
        <taxon>Streptophyta</taxon>
        <taxon>Embryophyta</taxon>
        <taxon>Tracheophyta</taxon>
        <taxon>Spermatophyta</taxon>
        <taxon>Magnoliopsida</taxon>
        <taxon>eudicotyledons</taxon>
        <taxon>Gunneridae</taxon>
        <taxon>Pentapetalae</taxon>
        <taxon>rosids</taxon>
        <taxon>fabids</taxon>
        <taxon>Malpighiales</taxon>
        <taxon>Salicaceae</taxon>
        <taxon>Saliceae</taxon>
        <taxon>Populus</taxon>
    </lineage>
</organism>
<feature type="transmembrane region" description="Helical" evidence="1">
    <location>
        <begin position="75"/>
        <end position="96"/>
    </location>
</feature>
<evidence type="ECO:0000313" key="3">
    <source>
        <dbReference type="Proteomes" id="UP001164929"/>
    </source>
</evidence>
<comment type="caution">
    <text evidence="2">The sequence shown here is derived from an EMBL/GenBank/DDBJ whole genome shotgun (WGS) entry which is preliminary data.</text>
</comment>
<keyword evidence="1" id="KW-1133">Transmembrane helix</keyword>